<name>A0A7R9ENJ2_9NEOP</name>
<dbReference type="EMBL" id="OB806629">
    <property type="protein sequence ID" value="CAD7436008.1"/>
    <property type="molecule type" value="Genomic_DNA"/>
</dbReference>
<reference evidence="1" key="1">
    <citation type="submission" date="2020-11" db="EMBL/GenBank/DDBJ databases">
        <authorList>
            <person name="Tran Van P."/>
        </authorList>
    </citation>
    <scope>NUCLEOTIDE SEQUENCE</scope>
</reference>
<protein>
    <submittedName>
        <fullName evidence="1">Uncharacterized protein</fullName>
    </submittedName>
</protein>
<proteinExistence type="predicted"/>
<organism evidence="1">
    <name type="scientific">Timema monikensis</name>
    <dbReference type="NCBI Taxonomy" id="170555"/>
    <lineage>
        <taxon>Eukaryota</taxon>
        <taxon>Metazoa</taxon>
        <taxon>Ecdysozoa</taxon>
        <taxon>Arthropoda</taxon>
        <taxon>Hexapoda</taxon>
        <taxon>Insecta</taxon>
        <taxon>Pterygota</taxon>
        <taxon>Neoptera</taxon>
        <taxon>Polyneoptera</taxon>
        <taxon>Phasmatodea</taxon>
        <taxon>Timematodea</taxon>
        <taxon>Timematoidea</taxon>
        <taxon>Timematidae</taxon>
        <taxon>Timema</taxon>
    </lineage>
</organism>
<evidence type="ECO:0000313" key="1">
    <source>
        <dbReference type="EMBL" id="CAD7436008.1"/>
    </source>
</evidence>
<accession>A0A7R9ENJ2</accession>
<sequence length="80" mass="9583">MIGHKHVEVGKLQAWGTPNREPYVPACKCFFPKMPVEARVKLQLSRLWSPRRVVELENHEPYMLAYTLFFKNHEVYVYDY</sequence>
<gene>
    <name evidence="1" type="ORF">TMSB3V08_LOCUS12654</name>
</gene>
<dbReference type="AlphaFoldDB" id="A0A7R9ENJ2"/>